<dbReference type="GO" id="GO:0019136">
    <property type="term" value="F:deoxynucleoside kinase activity"/>
    <property type="evidence" value="ECO:0007669"/>
    <property type="project" value="TreeGrafter"/>
</dbReference>
<dbReference type="InterPro" id="IPR027417">
    <property type="entry name" value="P-loop_NTPase"/>
</dbReference>
<keyword evidence="2" id="KW-1185">Reference proteome</keyword>
<dbReference type="Pfam" id="PF01712">
    <property type="entry name" value="dNK"/>
    <property type="match status" value="1"/>
</dbReference>
<dbReference type="SUPFAM" id="SSF52540">
    <property type="entry name" value="P-loop containing nucleoside triphosphate hydrolases"/>
    <property type="match status" value="1"/>
</dbReference>
<dbReference type="Proteomes" id="UP000694920">
    <property type="component" value="Unplaced"/>
</dbReference>
<dbReference type="GeneID" id="107262785"/>
<dbReference type="FunFam" id="3.40.50.300:FF:001571">
    <property type="entry name" value="Deoxynucleoside kinase"/>
    <property type="match status" value="1"/>
</dbReference>
<dbReference type="RefSeq" id="XP_015584809.1">
    <property type="nucleotide sequence ID" value="XM_015729323.2"/>
</dbReference>
<keyword evidence="3" id="KW-0418">Kinase</keyword>
<proteinExistence type="predicted"/>
<accession>A0AAJ7FCC9</accession>
<evidence type="ECO:0000313" key="2">
    <source>
        <dbReference type="Proteomes" id="UP000694920"/>
    </source>
</evidence>
<dbReference type="PANTHER" id="PTHR10513:SF24">
    <property type="entry name" value="THYMIDINE KINASE 2, MITOCHONDRIAL"/>
    <property type="match status" value="1"/>
</dbReference>
<organism evidence="2 3">
    <name type="scientific">Cephus cinctus</name>
    <name type="common">Wheat stem sawfly</name>
    <dbReference type="NCBI Taxonomy" id="211228"/>
    <lineage>
        <taxon>Eukaryota</taxon>
        <taxon>Metazoa</taxon>
        <taxon>Ecdysozoa</taxon>
        <taxon>Arthropoda</taxon>
        <taxon>Hexapoda</taxon>
        <taxon>Insecta</taxon>
        <taxon>Pterygota</taxon>
        <taxon>Neoptera</taxon>
        <taxon>Endopterygota</taxon>
        <taxon>Hymenoptera</taxon>
        <taxon>Cephoidea</taxon>
        <taxon>Cephidae</taxon>
        <taxon>Cephus</taxon>
    </lineage>
</organism>
<feature type="domain" description="Deoxynucleoside kinase" evidence="1">
    <location>
        <begin position="29"/>
        <end position="216"/>
    </location>
</feature>
<dbReference type="CDD" id="cd01673">
    <property type="entry name" value="dNK"/>
    <property type="match status" value="1"/>
</dbReference>
<keyword evidence="3" id="KW-0808">Transferase</keyword>
<name>A0AAJ7FCC9_CEPCN</name>
<dbReference type="CTD" id="42273"/>
<dbReference type="KEGG" id="ccin:107262785"/>
<reference evidence="3" key="1">
    <citation type="submission" date="2025-08" db="UniProtKB">
        <authorList>
            <consortium name="RefSeq"/>
        </authorList>
    </citation>
    <scope>IDENTIFICATION</scope>
</reference>
<gene>
    <name evidence="3" type="primary">LOC107262785</name>
</gene>
<evidence type="ECO:0000313" key="3">
    <source>
        <dbReference type="RefSeq" id="XP_015584809.1"/>
    </source>
</evidence>
<dbReference type="GO" id="GO:0005739">
    <property type="term" value="C:mitochondrion"/>
    <property type="evidence" value="ECO:0007669"/>
    <property type="project" value="TreeGrafter"/>
</dbReference>
<protein>
    <submittedName>
        <fullName evidence="3">Deoxynucleoside kinase isoform X1</fullName>
    </submittedName>
</protein>
<dbReference type="AlphaFoldDB" id="A0AAJ7FCC9"/>
<dbReference type="Gene3D" id="3.40.50.300">
    <property type="entry name" value="P-loop containing nucleotide triphosphate hydrolases"/>
    <property type="match status" value="1"/>
</dbReference>
<evidence type="ECO:0000259" key="1">
    <source>
        <dbReference type="Pfam" id="PF01712"/>
    </source>
</evidence>
<dbReference type="InterPro" id="IPR050566">
    <property type="entry name" value="Deoxyribonucleoside_kinase"/>
</dbReference>
<sequence>MNTTGKHILKLFARMSIIPSAVYKRPFTVCIEGNIGSGKTTFINEFKQYNDTTVLQEPVELWRNVSGTNLLELMYKDPGQYACLFQSYVQLTMLQLHTIETPTPYKIMERSVFSARCFIENMKRTKMLRPVESVVLEEWYNWCITNVKLKTDLIIYLRTTPEVVYKRMRERAREEECSVSLEYLQQVHQIHDDWLYHRTLFSLPAPVITLNGDKSIEEMFAEVRKCKEGFFTKADEIMLENGTRCRSEESSPVHITPKKLQVGGSI</sequence>
<dbReference type="InterPro" id="IPR031314">
    <property type="entry name" value="DNK_dom"/>
</dbReference>
<dbReference type="PANTHER" id="PTHR10513">
    <property type="entry name" value="DEOXYNUCLEOSIDE KINASE"/>
    <property type="match status" value="1"/>
</dbReference>